<name>A0A3G5AGA5_9VIRU</name>
<accession>A0A3G5AGA5</accession>
<feature type="region of interest" description="Disordered" evidence="1">
    <location>
        <begin position="1"/>
        <end position="21"/>
    </location>
</feature>
<evidence type="ECO:0000256" key="1">
    <source>
        <dbReference type="SAM" id="MobiDB-lite"/>
    </source>
</evidence>
<reference evidence="2" key="1">
    <citation type="submission" date="2018-10" db="EMBL/GenBank/DDBJ databases">
        <title>Hidden diversity of soil giant viruses.</title>
        <authorList>
            <person name="Schulz F."/>
            <person name="Alteio L."/>
            <person name="Goudeau D."/>
            <person name="Ryan E.M."/>
            <person name="Malmstrom R.R."/>
            <person name="Blanchard J."/>
            <person name="Woyke T."/>
        </authorList>
    </citation>
    <scope>NUCLEOTIDE SEQUENCE</scope>
    <source>
        <strain evidence="2">SMV1</strain>
    </source>
</reference>
<protein>
    <submittedName>
        <fullName evidence="2">Uncharacterized protein</fullName>
    </submittedName>
</protein>
<dbReference type="EMBL" id="MK072498">
    <property type="protein sequence ID" value="AYV86158.1"/>
    <property type="molecule type" value="Genomic_DNA"/>
</dbReference>
<evidence type="ECO:0000313" key="2">
    <source>
        <dbReference type="EMBL" id="AYV86158.1"/>
    </source>
</evidence>
<proteinExistence type="predicted"/>
<gene>
    <name evidence="2" type="ORF">Solumvirus1_33</name>
</gene>
<sequence length="256" mass="29317">MVDTQQGSLGSQGTTQSSTVSLGTVPSGIDKSHMTPEGFVIRCNLLRRGFQNIGVKDKKLIDNAVEFLSKYNPNDEVLSRFLLYSGNGAGKCAYAFKQDLLNALSIFNEQLLLALLFPNVEVFRELFDADSMLNDQEKKIIKKQLYDEYHLILNCIKRLHHHNEYDTLYQKLHEDFLNKPLQKYVEVSQKHPKRSIEKIYFFSPSDLIHIINKDGINPFNKEKFSPEVLQSLKDKFTIECKLYQHAISKGVITKGA</sequence>
<organism evidence="2">
    <name type="scientific">Solumvirus sp</name>
    <dbReference type="NCBI Taxonomy" id="2487773"/>
    <lineage>
        <taxon>Viruses</taxon>
        <taxon>Pithoviruses</taxon>
    </lineage>
</organism>